<feature type="domain" description="B12-binding" evidence="3">
    <location>
        <begin position="85"/>
        <end position="211"/>
    </location>
</feature>
<keyword evidence="6" id="KW-1185">Reference proteome</keyword>
<dbReference type="Gene3D" id="3.40.50.280">
    <property type="entry name" value="Cobalamin-binding domain"/>
    <property type="match status" value="1"/>
</dbReference>
<dbReference type="Pfam" id="PF02310">
    <property type="entry name" value="B12-binding"/>
    <property type="match status" value="1"/>
</dbReference>
<dbReference type="Gene3D" id="1.10.1240.10">
    <property type="entry name" value="Methionine synthase domain"/>
    <property type="match status" value="1"/>
</dbReference>
<accession>A0ABX2R8K9</accession>
<dbReference type="InterPro" id="IPR003759">
    <property type="entry name" value="Cbl-bd_cap"/>
</dbReference>
<evidence type="ECO:0000313" key="6">
    <source>
        <dbReference type="Proteomes" id="UP000604066"/>
    </source>
</evidence>
<dbReference type="InterPro" id="IPR006158">
    <property type="entry name" value="Cobalamin-bd"/>
</dbReference>
<dbReference type="SUPFAM" id="SSF47644">
    <property type="entry name" value="Methionine synthase domain"/>
    <property type="match status" value="1"/>
</dbReference>
<dbReference type="EMBL" id="JACCBS010000002">
    <property type="protein sequence ID" value="NYE57512.1"/>
    <property type="molecule type" value="Genomic_DNA"/>
</dbReference>
<name>A0ABX2R8K9_9THEO</name>
<evidence type="ECO:0000259" key="3">
    <source>
        <dbReference type="PROSITE" id="PS51332"/>
    </source>
</evidence>
<feature type="domain" description="B12-binding N-terminal" evidence="4">
    <location>
        <begin position="1"/>
        <end position="85"/>
    </location>
</feature>
<sequence>MDKELINAVAELDEEKTLMLVRERVKAGVTPLEIMEDCRRGVEIVGKRYNDGTYYLSDLIMSEEILRGVMEILKPYFPPKNESKGTKIIMGTIEGDIHDLGKNIVSYMLQSAGFEVIDLGVDVEPKAFVDSIIKTGARIVGISVLLTFCIGSVKKTVDLIKKAGLRDQVKIVIGGYPVNEKILEYTGADYFENDVVKAVELIKKIAEGIMK</sequence>
<keyword evidence="1" id="KW-0479">Metal-binding</keyword>
<evidence type="ECO:0000313" key="5">
    <source>
        <dbReference type="EMBL" id="NYE57512.1"/>
    </source>
</evidence>
<dbReference type="PROSITE" id="PS51337">
    <property type="entry name" value="B12_BINDING_NTER"/>
    <property type="match status" value="1"/>
</dbReference>
<evidence type="ECO:0000256" key="1">
    <source>
        <dbReference type="ARBA" id="ARBA00022723"/>
    </source>
</evidence>
<dbReference type="InterPro" id="IPR036594">
    <property type="entry name" value="Meth_synthase_dom"/>
</dbReference>
<comment type="caution">
    <text evidence="5">The sequence shown here is derived from an EMBL/GenBank/DDBJ whole genome shotgun (WGS) entry which is preliminary data.</text>
</comment>
<dbReference type="RefSeq" id="WP_028051772.1">
    <property type="nucleotide sequence ID" value="NZ_ATYG01000009.1"/>
</dbReference>
<keyword evidence="2" id="KW-0170">Cobalt</keyword>
<reference evidence="5 6" key="1">
    <citation type="submission" date="2020-07" db="EMBL/GenBank/DDBJ databases">
        <title>Genomic Encyclopedia of Type Strains, Phase III (KMG-III): the genomes of soil and plant-associated and newly described type strains.</title>
        <authorList>
            <person name="Whitman W."/>
        </authorList>
    </citation>
    <scope>NUCLEOTIDE SEQUENCE [LARGE SCALE GENOMIC DNA]</scope>
    <source>
        <strain evidence="5 6">DSM 11255</strain>
    </source>
</reference>
<proteinExistence type="predicted"/>
<dbReference type="PROSITE" id="PS51332">
    <property type="entry name" value="B12_BINDING"/>
    <property type="match status" value="1"/>
</dbReference>
<dbReference type="Proteomes" id="UP000604066">
    <property type="component" value="Unassembled WGS sequence"/>
</dbReference>
<gene>
    <name evidence="5" type="ORF">HDG70_001227</name>
</gene>
<dbReference type="PANTHER" id="PTHR45833:SF1">
    <property type="entry name" value="METHIONINE SYNTHASE"/>
    <property type="match status" value="1"/>
</dbReference>
<organism evidence="5 6">
    <name type="scientific">Carboxydothermus ferrireducens DSM 11255</name>
    <dbReference type="NCBI Taxonomy" id="1119529"/>
    <lineage>
        <taxon>Bacteria</taxon>
        <taxon>Bacillati</taxon>
        <taxon>Bacillota</taxon>
        <taxon>Clostridia</taxon>
        <taxon>Thermoanaerobacterales</taxon>
        <taxon>Thermoanaerobacteraceae</taxon>
        <taxon>Carboxydothermus</taxon>
    </lineage>
</organism>
<evidence type="ECO:0000259" key="4">
    <source>
        <dbReference type="PROSITE" id="PS51337"/>
    </source>
</evidence>
<dbReference type="InterPro" id="IPR050554">
    <property type="entry name" value="Met_Synthase/Corrinoid"/>
</dbReference>
<dbReference type="PANTHER" id="PTHR45833">
    <property type="entry name" value="METHIONINE SYNTHASE"/>
    <property type="match status" value="1"/>
</dbReference>
<protein>
    <submittedName>
        <fullName evidence="5">Methylmalonyl-CoA mutase cobalamin-binding domain/chain</fullName>
    </submittedName>
</protein>
<dbReference type="Pfam" id="PF02607">
    <property type="entry name" value="B12-binding_2"/>
    <property type="match status" value="1"/>
</dbReference>
<evidence type="ECO:0000256" key="2">
    <source>
        <dbReference type="ARBA" id="ARBA00023285"/>
    </source>
</evidence>
<dbReference type="SMART" id="SM01018">
    <property type="entry name" value="B12-binding_2"/>
    <property type="match status" value="1"/>
</dbReference>
<dbReference type="SUPFAM" id="SSF52242">
    <property type="entry name" value="Cobalamin (vitamin B12)-binding domain"/>
    <property type="match status" value="1"/>
</dbReference>
<dbReference type="InterPro" id="IPR036724">
    <property type="entry name" value="Cobalamin-bd_sf"/>
</dbReference>